<organism evidence="10 11">
    <name type="scientific">Chitinophaga lutea</name>
    <dbReference type="NCBI Taxonomy" id="2488634"/>
    <lineage>
        <taxon>Bacteria</taxon>
        <taxon>Pseudomonadati</taxon>
        <taxon>Bacteroidota</taxon>
        <taxon>Chitinophagia</taxon>
        <taxon>Chitinophagales</taxon>
        <taxon>Chitinophagaceae</taxon>
        <taxon>Chitinophaga</taxon>
    </lineage>
</organism>
<dbReference type="AlphaFoldDB" id="A0A3N4PJ04"/>
<dbReference type="InterPro" id="IPR045275">
    <property type="entry name" value="MscS_archaea/bacteria_type"/>
</dbReference>
<dbReference type="RefSeq" id="WP_123847198.1">
    <property type="nucleotide sequence ID" value="NZ_RPDH01000002.1"/>
</dbReference>
<dbReference type="GO" id="GO:0008381">
    <property type="term" value="F:mechanosensitive monoatomic ion channel activity"/>
    <property type="evidence" value="ECO:0007669"/>
    <property type="project" value="InterPro"/>
</dbReference>
<keyword evidence="3" id="KW-1003">Cell membrane</keyword>
<dbReference type="InterPro" id="IPR006685">
    <property type="entry name" value="MscS_channel_2nd"/>
</dbReference>
<dbReference type="InterPro" id="IPR023408">
    <property type="entry name" value="MscS_beta-dom_sf"/>
</dbReference>
<keyword evidence="6 7" id="KW-0472">Membrane</keyword>
<dbReference type="Pfam" id="PF21088">
    <property type="entry name" value="MS_channel_1st"/>
    <property type="match status" value="1"/>
</dbReference>
<dbReference type="PANTHER" id="PTHR30221">
    <property type="entry name" value="SMALL-CONDUCTANCE MECHANOSENSITIVE CHANNEL"/>
    <property type="match status" value="1"/>
</dbReference>
<keyword evidence="4 7" id="KW-0812">Transmembrane</keyword>
<feature type="domain" description="Mechanosensitive ion channel MscS" evidence="8">
    <location>
        <begin position="109"/>
        <end position="175"/>
    </location>
</feature>
<dbReference type="InterPro" id="IPR010920">
    <property type="entry name" value="LSM_dom_sf"/>
</dbReference>
<accession>A0A3N4PJ04</accession>
<dbReference type="Pfam" id="PF05552">
    <property type="entry name" value="MS_channel_1st_1"/>
    <property type="match status" value="1"/>
</dbReference>
<evidence type="ECO:0000313" key="10">
    <source>
        <dbReference type="EMBL" id="RPE08196.1"/>
    </source>
</evidence>
<comment type="caution">
    <text evidence="10">The sequence shown here is derived from an EMBL/GenBank/DDBJ whole genome shotgun (WGS) entry which is preliminary data.</text>
</comment>
<evidence type="ECO:0000256" key="5">
    <source>
        <dbReference type="ARBA" id="ARBA00022989"/>
    </source>
</evidence>
<feature type="transmembrane region" description="Helical" evidence="7">
    <location>
        <begin position="20"/>
        <end position="39"/>
    </location>
</feature>
<dbReference type="InterPro" id="IPR049142">
    <property type="entry name" value="MS_channel_1st"/>
</dbReference>
<dbReference type="InterPro" id="IPR011014">
    <property type="entry name" value="MscS_channel_TM-2"/>
</dbReference>
<evidence type="ECO:0000256" key="1">
    <source>
        <dbReference type="ARBA" id="ARBA00004651"/>
    </source>
</evidence>
<keyword evidence="5 7" id="KW-1133">Transmembrane helix</keyword>
<dbReference type="InterPro" id="IPR008910">
    <property type="entry name" value="MSC_TM_helix"/>
</dbReference>
<evidence type="ECO:0000313" key="11">
    <source>
        <dbReference type="Proteomes" id="UP000278351"/>
    </source>
</evidence>
<dbReference type="Gene3D" id="1.10.287.1260">
    <property type="match status" value="1"/>
</dbReference>
<dbReference type="Gene3D" id="2.30.30.60">
    <property type="match status" value="1"/>
</dbReference>
<dbReference type="Pfam" id="PF00924">
    <property type="entry name" value="MS_channel_2nd"/>
    <property type="match status" value="1"/>
</dbReference>
<dbReference type="GO" id="GO:0005886">
    <property type="term" value="C:plasma membrane"/>
    <property type="evidence" value="ECO:0007669"/>
    <property type="project" value="UniProtKB-SubCell"/>
</dbReference>
<dbReference type="SUPFAM" id="SSF50182">
    <property type="entry name" value="Sm-like ribonucleoproteins"/>
    <property type="match status" value="1"/>
</dbReference>
<feature type="domain" description="Mechanosensitive ion channel transmembrane helices 2/3" evidence="9">
    <location>
        <begin position="67"/>
        <end position="108"/>
    </location>
</feature>
<protein>
    <submittedName>
        <fullName evidence="10">Mechanosensitive ion channel family protein</fullName>
    </submittedName>
</protein>
<feature type="transmembrane region" description="Helical" evidence="7">
    <location>
        <begin position="59"/>
        <end position="80"/>
    </location>
</feature>
<proteinExistence type="inferred from homology"/>
<gene>
    <name evidence="10" type="ORF">EGT74_14120</name>
</gene>
<dbReference type="PROSITE" id="PS01246">
    <property type="entry name" value="UPF0003"/>
    <property type="match status" value="1"/>
</dbReference>
<dbReference type="EMBL" id="RPDH01000002">
    <property type="protein sequence ID" value="RPE08196.1"/>
    <property type="molecule type" value="Genomic_DNA"/>
</dbReference>
<evidence type="ECO:0000259" key="8">
    <source>
        <dbReference type="Pfam" id="PF00924"/>
    </source>
</evidence>
<dbReference type="SUPFAM" id="SSF82861">
    <property type="entry name" value="Mechanosensitive channel protein MscS (YggB), transmembrane region"/>
    <property type="match status" value="1"/>
</dbReference>
<evidence type="ECO:0000256" key="6">
    <source>
        <dbReference type="ARBA" id="ARBA00023136"/>
    </source>
</evidence>
<comment type="similarity">
    <text evidence="2">Belongs to the MscS (TC 1.A.23) family.</text>
</comment>
<dbReference type="PANTHER" id="PTHR30221:SF1">
    <property type="entry name" value="SMALL-CONDUCTANCE MECHANOSENSITIVE CHANNEL"/>
    <property type="match status" value="1"/>
</dbReference>
<reference evidence="10 11" key="1">
    <citation type="submission" date="2018-11" db="EMBL/GenBank/DDBJ databases">
        <title>Chitinophaga lutea sp.nov., isolate from arsenic contaminated soil.</title>
        <authorList>
            <person name="Zong Y."/>
        </authorList>
    </citation>
    <scope>NUCLEOTIDE SEQUENCE [LARGE SCALE GENOMIC DNA]</scope>
    <source>
        <strain evidence="10 11">ZY74</strain>
    </source>
</reference>
<dbReference type="OrthoDB" id="1522493at2"/>
<comment type="subcellular location">
    <subcellularLocation>
        <location evidence="1">Cell membrane</location>
        <topology evidence="1">Multi-pass membrane protein</topology>
    </subcellularLocation>
</comment>
<evidence type="ECO:0000256" key="2">
    <source>
        <dbReference type="ARBA" id="ARBA00008017"/>
    </source>
</evidence>
<evidence type="ECO:0000256" key="4">
    <source>
        <dbReference type="ARBA" id="ARBA00022692"/>
    </source>
</evidence>
<evidence type="ECO:0000259" key="9">
    <source>
        <dbReference type="Pfam" id="PF21088"/>
    </source>
</evidence>
<dbReference type="Proteomes" id="UP000278351">
    <property type="component" value="Unassembled WGS sequence"/>
</dbReference>
<dbReference type="InterPro" id="IPR006686">
    <property type="entry name" value="MscS_channel_CS"/>
</dbReference>
<name>A0A3N4PJ04_9BACT</name>
<keyword evidence="11" id="KW-1185">Reference proteome</keyword>
<sequence length="271" mass="30459">MEWTQLIFDKLQRWGEAAIRMLPNLALAIVIFIAFYLLARLIRRLVYRISCKISDKTAISNLISGMAYFVVFTIGIFTALEVLKLDKAVSSLLAGAGIIGLALGFAFQDLTANFISGIYITFRKPFDVGDIIETNGFTGTVENIQFRSSTMRTSDGLYIIIPNKDIFQKPIINHSLTKERKIELSILVPFNKEPPPVLNEIIDTIRGISSQEELLDDDRPPEVFFSGIEGTNLKLTITLWIDNNHISAYNAARHRLITQVLDALRGKQLLP</sequence>
<feature type="transmembrane region" description="Helical" evidence="7">
    <location>
        <begin position="92"/>
        <end position="115"/>
    </location>
</feature>
<evidence type="ECO:0000256" key="7">
    <source>
        <dbReference type="SAM" id="Phobius"/>
    </source>
</evidence>
<evidence type="ECO:0000256" key="3">
    <source>
        <dbReference type="ARBA" id="ARBA00022475"/>
    </source>
</evidence>